<keyword evidence="2" id="KW-0347">Helicase</keyword>
<dbReference type="SUPFAM" id="SSF52980">
    <property type="entry name" value="Restriction endonuclease-like"/>
    <property type="match status" value="1"/>
</dbReference>
<evidence type="ECO:0000256" key="1">
    <source>
        <dbReference type="ARBA" id="ARBA00022763"/>
    </source>
</evidence>
<keyword evidence="3" id="KW-0234">DNA repair</keyword>
<evidence type="ECO:0000313" key="5">
    <source>
        <dbReference type="EMBL" id="TQN31789.1"/>
    </source>
</evidence>
<dbReference type="RefSeq" id="WP_141923372.1">
    <property type="nucleotide sequence ID" value="NZ_VFQC01000001.1"/>
</dbReference>
<dbReference type="Gene3D" id="3.90.320.10">
    <property type="match status" value="1"/>
</dbReference>
<organism evidence="5 6">
    <name type="scientific">Haloactinospora alba</name>
    <dbReference type="NCBI Taxonomy" id="405555"/>
    <lineage>
        <taxon>Bacteria</taxon>
        <taxon>Bacillati</taxon>
        <taxon>Actinomycetota</taxon>
        <taxon>Actinomycetes</taxon>
        <taxon>Streptosporangiales</taxon>
        <taxon>Nocardiopsidaceae</taxon>
        <taxon>Haloactinospora</taxon>
    </lineage>
</organism>
<evidence type="ECO:0000259" key="4">
    <source>
        <dbReference type="Pfam" id="PF12705"/>
    </source>
</evidence>
<keyword evidence="1" id="KW-0227">DNA damage</keyword>
<dbReference type="InterPro" id="IPR038726">
    <property type="entry name" value="PDDEXK_AddAB-type"/>
</dbReference>
<name>A0A543NIX3_9ACTN</name>
<dbReference type="InterPro" id="IPR011604">
    <property type="entry name" value="PDDEXK-like_dom_sf"/>
</dbReference>
<evidence type="ECO:0000256" key="3">
    <source>
        <dbReference type="ARBA" id="ARBA00023204"/>
    </source>
</evidence>
<accession>A0A543NIX3</accession>
<proteinExistence type="predicted"/>
<gene>
    <name evidence="5" type="ORF">FHX37_1710</name>
</gene>
<keyword evidence="5" id="KW-0378">Hydrolase</keyword>
<dbReference type="EMBL" id="VFQC01000001">
    <property type="protein sequence ID" value="TQN31789.1"/>
    <property type="molecule type" value="Genomic_DNA"/>
</dbReference>
<reference evidence="5 6" key="1">
    <citation type="submission" date="2019-06" db="EMBL/GenBank/DDBJ databases">
        <title>Sequencing the genomes of 1000 actinobacteria strains.</title>
        <authorList>
            <person name="Klenk H.-P."/>
        </authorList>
    </citation>
    <scope>NUCLEOTIDE SEQUENCE [LARGE SCALE GENOMIC DNA]</scope>
    <source>
        <strain evidence="5 6">DSM 45015</strain>
    </source>
</reference>
<dbReference type="GO" id="GO:0006281">
    <property type="term" value="P:DNA repair"/>
    <property type="evidence" value="ECO:0007669"/>
    <property type="project" value="UniProtKB-KW"/>
</dbReference>
<dbReference type="Pfam" id="PF12705">
    <property type="entry name" value="PDDEXK_1"/>
    <property type="match status" value="1"/>
</dbReference>
<keyword evidence="5" id="KW-0269">Exonuclease</keyword>
<evidence type="ECO:0000313" key="6">
    <source>
        <dbReference type="Proteomes" id="UP000317422"/>
    </source>
</evidence>
<sequence length="269" mass="31140">MSQVDDLPVIHSLSPSRASDFVQCPLLFRFRVIDRLPERPSLAALRGTLVHSVLDRLFSRPAEERTQQVALSMLEPAWEELRASEPRSAELLADDQELATWLAESRKLLTRYFGMERPEQLEPREREKRIEVTLESGLRLRGYIDRMDVAPTGHIRIVDYKTGKSPQPRFEDKAKFQIFFYAVMLWRELGEVPTRLQLMYLGDGKVRWYEPTEEELRNAESEILDIWTDIERTARSGAWEPKPSKLCGWCDHQEICPAFGGTPPSLPET</sequence>
<evidence type="ECO:0000256" key="2">
    <source>
        <dbReference type="ARBA" id="ARBA00022806"/>
    </source>
</evidence>
<protein>
    <submittedName>
        <fullName evidence="5">Putative RecB family exonuclease</fullName>
    </submittedName>
</protein>
<feature type="domain" description="PD-(D/E)XK endonuclease-like" evidence="4">
    <location>
        <begin position="12"/>
        <end position="257"/>
    </location>
</feature>
<dbReference type="Proteomes" id="UP000317422">
    <property type="component" value="Unassembled WGS sequence"/>
</dbReference>
<dbReference type="GO" id="GO:0004386">
    <property type="term" value="F:helicase activity"/>
    <property type="evidence" value="ECO:0007669"/>
    <property type="project" value="UniProtKB-KW"/>
</dbReference>
<dbReference type="OrthoDB" id="9791397at2"/>
<comment type="caution">
    <text evidence="5">The sequence shown here is derived from an EMBL/GenBank/DDBJ whole genome shotgun (WGS) entry which is preliminary data.</text>
</comment>
<dbReference type="GO" id="GO:0004527">
    <property type="term" value="F:exonuclease activity"/>
    <property type="evidence" value="ECO:0007669"/>
    <property type="project" value="UniProtKB-KW"/>
</dbReference>
<keyword evidence="2" id="KW-0547">Nucleotide-binding</keyword>
<keyword evidence="5" id="KW-0540">Nuclease</keyword>
<keyword evidence="2" id="KW-0067">ATP-binding</keyword>
<keyword evidence="6" id="KW-1185">Reference proteome</keyword>
<dbReference type="InterPro" id="IPR011335">
    <property type="entry name" value="Restrct_endonuc-II-like"/>
</dbReference>
<dbReference type="AlphaFoldDB" id="A0A543NIX3"/>